<sequence>MKARILYIVLVTGLLLFSCDEQPDPLLTPQRGQTIVFLGNNLAARMNHYGFFEAALQQHYPDSMLRLRNMGDGGNTPGFRPHSGRDSAWAFPGAAALLEDLYPNSGSKGHFESPDQWLDRLDASVILAFFGYNEVFRPDGSEALNRQELEAFIRHTLNQRYTENAPAELVLISPVAIEAREDLPQMPSADSLNKKLEAYTRMMREVAAAQQVKFLDVFHPSQSWYKDSQPLTLDGLQFNQYGAQKFAAFLAERLYGIPAASATSADLLELVREKNWFWENDFKIPNGVHVFGRRYDPFGPDNYPFELEKIRQMTANRDTAIWQAAMGNSYDLETADAATTPLPEVVSNYKPQGYGHGGGYLYGQDALDSFTLAPGYEIQLVASEADFPLLANPVQLSFDNAGRLWVATMPAYPHYKPGDPMPDDKLLILEDLNGDGRSDSVRVWADKLHLPVGFELTADGVLISQGTHLKRFRDTDGDDKADQREILLSGFDDHDTHHAIGAFSADPTGAVYMAEGVFLHTNVETRYGPVRGTHGGFYRYEPKSGYLERTAQLPIPNPWGIAFDSWGQPFFLDTSGPALRWMSPGNLKSEYGKFLPNPPDLIPDLQKVRPTAGLEFVSSDNFPEEVQGDVLLGNSIGFLGIKQHKVVEDGTGYKLEFRQDLLRSSDPNFRPVDLEFAPDGSLYVVDWHNTLIGHMQHNARDPYRDHSHGRIYRIVYTGNDLQEPATIAGADIPELLALLKSPQDRTRYRARRELRGRDPLQVGVALKAWIGKVGMESNDEHHFLEALWVSAGTGRIDPDLLRKVLKAQDHRVRAAAVRVLRYSAHQLPDAKALLLQAAADPHGRVRLEAMGAASWLGDADMQEIINAVAKSGVDEWINPGYLLLQHRLSGDRGNPPDSEGNEENTRATTIPEHLNPTDSIAYVAGREVYHREGYCATCHQADGAGLPAAGFPPLQGSEWVTGDSQRLIKLTLKGIQGPIIVNGKNYPGQVPMTAFEGLLTDMEMAAVLTYVRNAFGNKATPVDPREVRAIRAELKDRKTFYTASELE</sequence>
<dbReference type="EMBL" id="FOYQ01000001">
    <property type="protein sequence ID" value="SFR32204.1"/>
    <property type="molecule type" value="Genomic_DNA"/>
</dbReference>
<proteinExistence type="predicted"/>
<dbReference type="InterPro" id="IPR011989">
    <property type="entry name" value="ARM-like"/>
</dbReference>
<dbReference type="SUPFAM" id="SSF46626">
    <property type="entry name" value="Cytochrome c"/>
    <property type="match status" value="1"/>
</dbReference>
<name>A0A1I6FQQ5_9FLAO</name>
<dbReference type="CDD" id="cd01834">
    <property type="entry name" value="SGNH_hydrolase_like_2"/>
    <property type="match status" value="1"/>
</dbReference>
<keyword evidence="3 4" id="KW-0408">Iron</keyword>
<evidence type="ECO:0000313" key="7">
    <source>
        <dbReference type="EMBL" id="SFR32204.1"/>
    </source>
</evidence>
<dbReference type="InterPro" id="IPR013428">
    <property type="entry name" value="Membrane-bound_put_N"/>
</dbReference>
<organism evidence="7 8">
    <name type="scientific">Robiginitalea myxolifaciens</name>
    <dbReference type="NCBI Taxonomy" id="400055"/>
    <lineage>
        <taxon>Bacteria</taxon>
        <taxon>Pseudomonadati</taxon>
        <taxon>Bacteroidota</taxon>
        <taxon>Flavobacteriia</taxon>
        <taxon>Flavobacteriales</taxon>
        <taxon>Flavobacteriaceae</taxon>
        <taxon>Robiginitalea</taxon>
    </lineage>
</organism>
<dbReference type="InterPro" id="IPR036909">
    <property type="entry name" value="Cyt_c-like_dom_sf"/>
</dbReference>
<evidence type="ECO:0000256" key="4">
    <source>
        <dbReference type="PROSITE-ProRule" id="PRU00433"/>
    </source>
</evidence>
<dbReference type="InterPro" id="IPR016024">
    <property type="entry name" value="ARM-type_fold"/>
</dbReference>
<evidence type="ECO:0000259" key="6">
    <source>
        <dbReference type="PROSITE" id="PS51007"/>
    </source>
</evidence>
<dbReference type="PANTHER" id="PTHR33546:SF1">
    <property type="entry name" value="LARGE, MULTIFUNCTIONAL SECRETED PROTEIN"/>
    <property type="match status" value="1"/>
</dbReference>
<dbReference type="OrthoDB" id="9812332at2"/>
<feature type="domain" description="WW" evidence="5">
    <location>
        <begin position="553"/>
        <end position="586"/>
    </location>
</feature>
<dbReference type="Pfam" id="PF00034">
    <property type="entry name" value="Cytochrom_C"/>
    <property type="match status" value="1"/>
</dbReference>
<evidence type="ECO:0000259" key="5">
    <source>
        <dbReference type="PROSITE" id="PS50020"/>
    </source>
</evidence>
<dbReference type="RefSeq" id="WP_092980314.1">
    <property type="nucleotide sequence ID" value="NZ_FOYQ01000001.1"/>
</dbReference>
<evidence type="ECO:0000256" key="3">
    <source>
        <dbReference type="ARBA" id="ARBA00023004"/>
    </source>
</evidence>
<dbReference type="Gene3D" id="1.10.760.10">
    <property type="entry name" value="Cytochrome c-like domain"/>
    <property type="match status" value="1"/>
</dbReference>
<dbReference type="STRING" id="400055.SAMN04490243_0445"/>
<dbReference type="InterPro" id="IPR011041">
    <property type="entry name" value="Quinoprot_gluc/sorb_DH_b-prop"/>
</dbReference>
<keyword evidence="2 4" id="KW-0479">Metal-binding</keyword>
<dbReference type="Gene3D" id="1.25.10.10">
    <property type="entry name" value="Leucine-rich Repeat Variant"/>
    <property type="match status" value="1"/>
</dbReference>
<dbReference type="SUPFAM" id="SSF52266">
    <property type="entry name" value="SGNH hydrolase"/>
    <property type="match status" value="1"/>
</dbReference>
<dbReference type="PANTHER" id="PTHR33546">
    <property type="entry name" value="LARGE, MULTIFUNCTIONAL SECRETED PROTEIN-RELATED"/>
    <property type="match status" value="1"/>
</dbReference>
<dbReference type="InterPro" id="IPR009056">
    <property type="entry name" value="Cyt_c-like_dom"/>
</dbReference>
<dbReference type="GO" id="GO:0046872">
    <property type="term" value="F:metal ion binding"/>
    <property type="evidence" value="ECO:0007669"/>
    <property type="project" value="UniProtKB-KW"/>
</dbReference>
<dbReference type="GO" id="GO:0020037">
    <property type="term" value="F:heme binding"/>
    <property type="evidence" value="ECO:0007669"/>
    <property type="project" value="InterPro"/>
</dbReference>
<dbReference type="Gene3D" id="2.120.10.30">
    <property type="entry name" value="TolB, C-terminal domain"/>
    <property type="match status" value="1"/>
</dbReference>
<dbReference type="PROSITE" id="PS51007">
    <property type="entry name" value="CYTC"/>
    <property type="match status" value="1"/>
</dbReference>
<dbReference type="GO" id="GO:0009055">
    <property type="term" value="F:electron transfer activity"/>
    <property type="evidence" value="ECO:0007669"/>
    <property type="project" value="InterPro"/>
</dbReference>
<feature type="domain" description="Cytochrome c" evidence="6">
    <location>
        <begin position="920"/>
        <end position="1015"/>
    </location>
</feature>
<dbReference type="Gene3D" id="3.40.50.1110">
    <property type="entry name" value="SGNH hydrolase"/>
    <property type="match status" value="1"/>
</dbReference>
<gene>
    <name evidence="7" type="ORF">SAMN04490243_0445</name>
</gene>
<dbReference type="NCBIfam" id="TIGR02604">
    <property type="entry name" value="Piru_Ver_Nterm"/>
    <property type="match status" value="1"/>
</dbReference>
<dbReference type="Pfam" id="PF23500">
    <property type="entry name" value="DUF7133"/>
    <property type="match status" value="1"/>
</dbReference>
<dbReference type="InterPro" id="IPR055557">
    <property type="entry name" value="DUF7133"/>
</dbReference>
<reference evidence="7 8" key="1">
    <citation type="submission" date="2016-10" db="EMBL/GenBank/DDBJ databases">
        <authorList>
            <person name="de Groot N.N."/>
        </authorList>
    </citation>
    <scope>NUCLEOTIDE SEQUENCE [LARGE SCALE GENOMIC DNA]</scope>
    <source>
        <strain evidence="7 8">DSM 21019</strain>
    </source>
</reference>
<protein>
    <submittedName>
        <fullName evidence="7">Putative membrane-bound dehydrogenase domain-containing protein</fullName>
    </submittedName>
</protein>
<keyword evidence="8" id="KW-1185">Reference proteome</keyword>
<dbReference type="Pfam" id="PF13646">
    <property type="entry name" value="HEAT_2"/>
    <property type="match status" value="1"/>
</dbReference>
<dbReference type="SUPFAM" id="SSF50952">
    <property type="entry name" value="Soluble quinoprotein glucose dehydrogenase"/>
    <property type="match status" value="1"/>
</dbReference>
<dbReference type="AlphaFoldDB" id="A0A1I6FQQ5"/>
<evidence type="ECO:0000313" key="8">
    <source>
        <dbReference type="Proteomes" id="UP000199534"/>
    </source>
</evidence>
<dbReference type="InterPro" id="IPR036514">
    <property type="entry name" value="SGNH_hydro_sf"/>
</dbReference>
<keyword evidence="1 4" id="KW-0349">Heme</keyword>
<dbReference type="Proteomes" id="UP000199534">
    <property type="component" value="Unassembled WGS sequence"/>
</dbReference>
<dbReference type="PROSITE" id="PS50020">
    <property type="entry name" value="WW_DOMAIN_2"/>
    <property type="match status" value="1"/>
</dbReference>
<accession>A0A1I6FQQ5</accession>
<evidence type="ECO:0000256" key="2">
    <source>
        <dbReference type="ARBA" id="ARBA00022723"/>
    </source>
</evidence>
<dbReference type="InterPro" id="IPR011042">
    <property type="entry name" value="6-blade_b-propeller_TolB-like"/>
</dbReference>
<dbReference type="GO" id="GO:0016788">
    <property type="term" value="F:hydrolase activity, acting on ester bonds"/>
    <property type="evidence" value="ECO:0007669"/>
    <property type="project" value="UniProtKB-ARBA"/>
</dbReference>
<evidence type="ECO:0000256" key="1">
    <source>
        <dbReference type="ARBA" id="ARBA00022617"/>
    </source>
</evidence>
<dbReference type="InterPro" id="IPR001202">
    <property type="entry name" value="WW_dom"/>
</dbReference>
<dbReference type="PROSITE" id="PS51257">
    <property type="entry name" value="PROKAR_LIPOPROTEIN"/>
    <property type="match status" value="1"/>
</dbReference>
<dbReference type="SUPFAM" id="SSF48371">
    <property type="entry name" value="ARM repeat"/>
    <property type="match status" value="1"/>
</dbReference>